<evidence type="ECO:0000313" key="1">
    <source>
        <dbReference type="EMBL" id="MBT0666373.1"/>
    </source>
</evidence>
<gene>
    <name evidence="1" type="ORF">KI809_18855</name>
</gene>
<name>A0AAW4L645_9BACT</name>
<accession>A0AAW4L645</accession>
<sequence length="72" mass="8429">MGRCEHSNFERALDLIIRLQAGQRLSLNKLCEIYSISYRQTLRLVNSAVSVLPVIREKRNGEIFLRWCNHAK</sequence>
<dbReference type="Proteomes" id="UP000811899">
    <property type="component" value="Unassembled WGS sequence"/>
</dbReference>
<protein>
    <recommendedName>
        <fullName evidence="3">HTH domain-containing protein</fullName>
    </recommendedName>
</protein>
<organism evidence="1 2">
    <name type="scientific">Geoanaerobacter pelophilus</name>
    <dbReference type="NCBI Taxonomy" id="60036"/>
    <lineage>
        <taxon>Bacteria</taxon>
        <taxon>Pseudomonadati</taxon>
        <taxon>Thermodesulfobacteriota</taxon>
        <taxon>Desulfuromonadia</taxon>
        <taxon>Geobacterales</taxon>
        <taxon>Geobacteraceae</taxon>
        <taxon>Geoanaerobacter</taxon>
    </lineage>
</organism>
<dbReference type="AlphaFoldDB" id="A0AAW4L645"/>
<reference evidence="1 2" key="1">
    <citation type="submission" date="2021-05" db="EMBL/GenBank/DDBJ databases">
        <title>The draft genome of Geobacter pelophilus DSM 12255.</title>
        <authorList>
            <person name="Xu Z."/>
            <person name="Masuda Y."/>
            <person name="Itoh H."/>
            <person name="Senoo K."/>
        </authorList>
    </citation>
    <scope>NUCLEOTIDE SEQUENCE [LARGE SCALE GENOMIC DNA]</scope>
    <source>
        <strain evidence="1 2">DSM 12255</strain>
    </source>
</reference>
<keyword evidence="2" id="KW-1185">Reference proteome</keyword>
<dbReference type="RefSeq" id="WP_214173147.1">
    <property type="nucleotide sequence ID" value="NZ_JAHCVJ010000011.1"/>
</dbReference>
<proteinExistence type="predicted"/>
<evidence type="ECO:0000313" key="2">
    <source>
        <dbReference type="Proteomes" id="UP000811899"/>
    </source>
</evidence>
<evidence type="ECO:0008006" key="3">
    <source>
        <dbReference type="Google" id="ProtNLM"/>
    </source>
</evidence>
<comment type="caution">
    <text evidence="1">The sequence shown here is derived from an EMBL/GenBank/DDBJ whole genome shotgun (WGS) entry which is preliminary data.</text>
</comment>
<dbReference type="EMBL" id="JAHCVJ010000011">
    <property type="protein sequence ID" value="MBT0666373.1"/>
    <property type="molecule type" value="Genomic_DNA"/>
</dbReference>